<dbReference type="InterPro" id="IPR026906">
    <property type="entry name" value="LRR_5"/>
</dbReference>
<accession>A0AAE3ANY9</accession>
<feature type="compositionally biased region" description="Basic and acidic residues" evidence="1">
    <location>
        <begin position="1210"/>
        <end position="1239"/>
    </location>
</feature>
<dbReference type="Gene3D" id="3.80.10.10">
    <property type="entry name" value="Ribonuclease Inhibitor"/>
    <property type="match status" value="2"/>
</dbReference>
<name>A0AAE3ANY9_9FIRM</name>
<keyword evidence="3" id="KW-1185">Reference proteome</keyword>
<feature type="compositionally biased region" description="Polar residues" evidence="1">
    <location>
        <begin position="1289"/>
        <end position="1302"/>
    </location>
</feature>
<dbReference type="RefSeq" id="WP_308449671.1">
    <property type="nucleotide sequence ID" value="NZ_JAJEQC010000010.1"/>
</dbReference>
<dbReference type="InterPro" id="IPR053139">
    <property type="entry name" value="Surface_bspA-like"/>
</dbReference>
<sequence length="1310" mass="145600">MLVKPTPRPGSGSDHITNKPYDEDHVPGINTDDTTGEPIITIMKPYDYGVPSLYAGQTVSAEDIYCLLDTYVIGSDMVTYYWDADAYDKYVRVTGISYDNGKTWIKDFPVTLPEDVSDLNVVIRTEYRFSQKSAWREYLVPYTVEQVRFFLLSEQIKEENATIDSSAVLNEDQYPTVGSEENLFSYQKTFFGFDAMVSMDKLFPGWMEHGELVSWFYPIEKGRHILEPADFVDVPQGFDIALNSYWMDRDTYDINFMYNTLVYLQTMKSYTPQYTRMVDWWKNETSENMAAHRLSVPQYVQAIDLDWSEKLEVDYLEVPDTVLYINSTAGNLLVGEGYVVDENNPVYVSTEDGMLLNKNRTEIRALPYKVEEISVPNTIRRMDIPANNSLKRIHLEAETEELPDIDYTYLTDCEVLVQDNLFEQMLLTDGKAFSPESGNTLAKASAPDTMYMVSGGMVYTKEGKLGAVVGAGSSLKLTTAIKSIGENAFALSSDLDTLVIPKEMTILTLDKDCFAGSNIKRVLCSTQTQVDMLSKQLADSGAPEDLLLSLLTTTKDGYEYYTEVNANGEKSGTLLSVPADVTRFDGIVTADDGTEVIITTVGTSAFENCDSLQWAILPEAVTEIGNRAFYGCDALEGVMIETTGTVIIGDESLDNCPSLRFVGSRAYCGYMVNGYDPVVKDNHYSSAYNNYYFYVPTDNIGYSSHCTSFTAESGVADYELVDIGGTYMLYGMDAGSEDEDGNSTPPAPWLALRSGKTVNSEVTLPSTTAELFNYAMADVTSESGAFTINWEDLSDLYYFDAYSLYKSDLSGNVSVGSEWSTWTIQMAQGAFDSCAGITSVTFVGTLGSIEATAFAYCSNLEKMEFNSVSFWNGAASIPLYAFNGCNALRLLQFNSYTPPELELSMTGYDFRFNPSWTEEEELQNLHISIPKGSEGDFIKKWRYPFLGYLDMLDKSAYQYMWDDVQMKLLNETMRYPSDEEVDAVMYDRLLTSENRMRAYFGIENATEPTEYFPYRVNEGAGTITLIGSPSNLQSIFVSGDNMGLPSGWAFDYIAEGAFSNAKALEKLYLLDDLVGLNQNMLAGVESENVTIYSFMNSIPELAGFEVGTPFTFGIEDERVSFMVVDFNGDGELQAQYITAWTFPFAGYHDLAEMRGIIANRLLEEKGEEPTDDEIEAVIYEKLLTAENRLRGIMGLELLSDGDTLTCGVEPVKKDDSNKDTDTEDKKGETENPGKAKDAELSEGTEENGFTGKDAGGTENPDTNVPGTEGTSTTAGETESDSEPEEKATEQPTESGSVSNTSDTNEEELSE</sequence>
<evidence type="ECO:0000313" key="2">
    <source>
        <dbReference type="EMBL" id="MCC2137443.1"/>
    </source>
</evidence>
<comment type="caution">
    <text evidence="2">The sequence shown here is derived from an EMBL/GenBank/DDBJ whole genome shotgun (WGS) entry which is preliminary data.</text>
</comment>
<dbReference type="InterPro" id="IPR032675">
    <property type="entry name" value="LRR_dom_sf"/>
</dbReference>
<dbReference type="Pfam" id="PF13306">
    <property type="entry name" value="LRR_5"/>
    <property type="match status" value="3"/>
</dbReference>
<dbReference type="PANTHER" id="PTHR45661">
    <property type="entry name" value="SURFACE ANTIGEN"/>
    <property type="match status" value="1"/>
</dbReference>
<proteinExistence type="predicted"/>
<feature type="region of interest" description="Disordered" evidence="1">
    <location>
        <begin position="1"/>
        <end position="33"/>
    </location>
</feature>
<feature type="region of interest" description="Disordered" evidence="1">
    <location>
        <begin position="1203"/>
        <end position="1310"/>
    </location>
</feature>
<feature type="compositionally biased region" description="Basic and acidic residues" evidence="1">
    <location>
        <begin position="16"/>
        <end position="26"/>
    </location>
</feature>
<organism evidence="2 3">
    <name type="scientific">Hominenteromicrobium mulieris</name>
    <dbReference type="NCBI Taxonomy" id="2885357"/>
    <lineage>
        <taxon>Bacteria</taxon>
        <taxon>Bacillati</taxon>
        <taxon>Bacillota</taxon>
        <taxon>Clostridia</taxon>
        <taxon>Eubacteriales</taxon>
        <taxon>Oscillospiraceae</taxon>
        <taxon>Hominenteromicrobium</taxon>
    </lineage>
</organism>
<reference evidence="2" key="1">
    <citation type="submission" date="2021-10" db="EMBL/GenBank/DDBJ databases">
        <title>Anaerobic single-cell dispensing facilitates the cultivation of human gut bacteria.</title>
        <authorList>
            <person name="Afrizal A."/>
        </authorList>
    </citation>
    <scope>NUCLEOTIDE SEQUENCE</scope>
    <source>
        <strain evidence="2">CLA-AA-H250</strain>
    </source>
</reference>
<evidence type="ECO:0000313" key="3">
    <source>
        <dbReference type="Proteomes" id="UP001199424"/>
    </source>
</evidence>
<protein>
    <submittedName>
        <fullName evidence="2">Leucine-rich repeat protein</fullName>
    </submittedName>
</protein>
<dbReference type="PANTHER" id="PTHR45661:SF3">
    <property type="entry name" value="IG-LIKE DOMAIN-CONTAINING PROTEIN"/>
    <property type="match status" value="1"/>
</dbReference>
<dbReference type="Proteomes" id="UP001199424">
    <property type="component" value="Unassembled WGS sequence"/>
</dbReference>
<gene>
    <name evidence="2" type="ORF">LKD31_10505</name>
</gene>
<feature type="compositionally biased region" description="Low complexity" evidence="1">
    <location>
        <begin position="1266"/>
        <end position="1276"/>
    </location>
</feature>
<dbReference type="EMBL" id="JAJEQC010000010">
    <property type="protein sequence ID" value="MCC2137443.1"/>
    <property type="molecule type" value="Genomic_DNA"/>
</dbReference>
<evidence type="ECO:0000256" key="1">
    <source>
        <dbReference type="SAM" id="MobiDB-lite"/>
    </source>
</evidence>